<comment type="caution">
    <text evidence="2">The sequence shown here is derived from an EMBL/GenBank/DDBJ whole genome shotgun (WGS) entry which is preliminary data.</text>
</comment>
<evidence type="ECO:0000256" key="1">
    <source>
        <dbReference type="ARBA" id="ARBA00003520"/>
    </source>
</evidence>
<keyword evidence="3" id="KW-1185">Reference proteome</keyword>
<dbReference type="Gene3D" id="3.30.420.40">
    <property type="match status" value="1"/>
</dbReference>
<protein>
    <submittedName>
        <fullName evidence="2">ACTG1</fullName>
    </submittedName>
</protein>
<dbReference type="OrthoDB" id="5132116at2759"/>
<gene>
    <name evidence="2" type="ORF">EB796_000094</name>
</gene>
<dbReference type="InterPro" id="IPR004000">
    <property type="entry name" value="Actin"/>
</dbReference>
<sequence>MMSSLIDEIGEPAGLVIDNGSGMVKAGFAGDDAPRAVFPSLVGRPKFQVRVGVLLEGLFSLYKFPY</sequence>
<dbReference type="AlphaFoldDB" id="A0A7J7KTQ9"/>
<reference evidence="2" key="1">
    <citation type="submission" date="2020-06" db="EMBL/GenBank/DDBJ databases">
        <title>Draft genome of Bugula neritina, a colonial animal packing powerful symbionts and potential medicines.</title>
        <authorList>
            <person name="Rayko M."/>
        </authorList>
    </citation>
    <scope>NUCLEOTIDE SEQUENCE [LARGE SCALE GENOMIC DNA]</scope>
    <source>
        <strain evidence="2">Kwan_BN1</strain>
    </source>
</reference>
<dbReference type="Pfam" id="PF00022">
    <property type="entry name" value="Actin"/>
    <property type="match status" value="1"/>
</dbReference>
<organism evidence="2 3">
    <name type="scientific">Bugula neritina</name>
    <name type="common">Brown bryozoan</name>
    <name type="synonym">Sertularia neritina</name>
    <dbReference type="NCBI Taxonomy" id="10212"/>
    <lineage>
        <taxon>Eukaryota</taxon>
        <taxon>Metazoa</taxon>
        <taxon>Spiralia</taxon>
        <taxon>Lophotrochozoa</taxon>
        <taxon>Bryozoa</taxon>
        <taxon>Gymnolaemata</taxon>
        <taxon>Cheilostomatida</taxon>
        <taxon>Flustrina</taxon>
        <taxon>Buguloidea</taxon>
        <taxon>Bugulidae</taxon>
        <taxon>Bugula</taxon>
    </lineage>
</organism>
<comment type="function">
    <text evidence="1">Actins are highly conserved proteins that are involved in various types of cell motility and are ubiquitously expressed in all eukaryotic cells.</text>
</comment>
<evidence type="ECO:0000313" key="3">
    <source>
        <dbReference type="Proteomes" id="UP000593567"/>
    </source>
</evidence>
<dbReference type="SUPFAM" id="SSF53067">
    <property type="entry name" value="Actin-like ATPase domain"/>
    <property type="match status" value="1"/>
</dbReference>
<dbReference type="Proteomes" id="UP000593567">
    <property type="component" value="Unassembled WGS sequence"/>
</dbReference>
<proteinExistence type="predicted"/>
<name>A0A7J7KTQ9_BUGNE</name>
<accession>A0A7J7KTQ9</accession>
<dbReference type="InterPro" id="IPR043129">
    <property type="entry name" value="ATPase_NBD"/>
</dbReference>
<dbReference type="EMBL" id="VXIV02000018">
    <property type="protein sequence ID" value="KAF6041581.1"/>
    <property type="molecule type" value="Genomic_DNA"/>
</dbReference>
<evidence type="ECO:0000313" key="2">
    <source>
        <dbReference type="EMBL" id="KAF6041581.1"/>
    </source>
</evidence>